<dbReference type="GO" id="GO:0003700">
    <property type="term" value="F:DNA-binding transcription factor activity"/>
    <property type="evidence" value="ECO:0007669"/>
    <property type="project" value="InterPro"/>
</dbReference>
<dbReference type="PANTHER" id="PTHR30514">
    <property type="entry name" value="GLUCOKINASE"/>
    <property type="match status" value="1"/>
</dbReference>
<evidence type="ECO:0000259" key="4">
    <source>
        <dbReference type="PROSITE" id="PS51071"/>
    </source>
</evidence>
<dbReference type="SUPFAM" id="SSF53697">
    <property type="entry name" value="SIS domain"/>
    <property type="match status" value="1"/>
</dbReference>
<dbReference type="PANTHER" id="PTHR30514:SF18">
    <property type="entry name" value="RPIR-FAMILY TRANSCRIPTIONAL REGULATOR"/>
    <property type="match status" value="1"/>
</dbReference>
<dbReference type="InterPro" id="IPR000281">
    <property type="entry name" value="HTH_RpiR"/>
</dbReference>
<feature type="domain" description="HTH rpiR-type" evidence="4">
    <location>
        <begin position="7"/>
        <end position="83"/>
    </location>
</feature>
<keyword evidence="2" id="KW-0238">DNA-binding</keyword>
<dbReference type="PROSITE" id="PS51464">
    <property type="entry name" value="SIS"/>
    <property type="match status" value="1"/>
</dbReference>
<evidence type="ECO:0000259" key="5">
    <source>
        <dbReference type="PROSITE" id="PS51464"/>
    </source>
</evidence>
<dbReference type="InterPro" id="IPR001347">
    <property type="entry name" value="SIS_dom"/>
</dbReference>
<accession>A0A1M6DBD8</accession>
<keyword evidence="3" id="KW-0804">Transcription</keyword>
<dbReference type="InterPro" id="IPR036388">
    <property type="entry name" value="WH-like_DNA-bd_sf"/>
</dbReference>
<dbReference type="STRING" id="1121476.SAMN02745751_00843"/>
<dbReference type="Pfam" id="PF01418">
    <property type="entry name" value="HTH_6"/>
    <property type="match status" value="1"/>
</dbReference>
<proteinExistence type="predicted"/>
<dbReference type="InterPro" id="IPR035472">
    <property type="entry name" value="RpiR-like_SIS"/>
</dbReference>
<sequence length="295" mass="33784">MNIEANDDVVRIIQNSYFKFSKGQKAIAQFIIEHYDKAAFMTAAKIGQTVDVSESTVVRFATALGFDGYPELQKALQVMIKNKLTTVQRISLEEDQKDSDEFIKKVLKNEITSLKNYQEELDQEQLERAADLIFNAKKIYILGMRVSYTLALYLGFYLDVILDNVKVLNFGSNSLFEQVVRISEDDLFIIISYPRYSKQSLDAVNFVKDKNAKILAITDTESSPFYSMSDIALLGKSNMVSFVDSLVTPMAVINSLIMAVGMREKDDIVQYFDLLEDVWHRYSIYKKPLEEEENN</sequence>
<dbReference type="InterPro" id="IPR047640">
    <property type="entry name" value="RpiR-like"/>
</dbReference>
<dbReference type="SUPFAM" id="SSF46689">
    <property type="entry name" value="Homeodomain-like"/>
    <property type="match status" value="1"/>
</dbReference>
<dbReference type="GO" id="GO:0003677">
    <property type="term" value="F:DNA binding"/>
    <property type="evidence" value="ECO:0007669"/>
    <property type="project" value="UniProtKB-KW"/>
</dbReference>
<dbReference type="Gene3D" id="1.10.10.10">
    <property type="entry name" value="Winged helix-like DNA-binding domain superfamily/Winged helix DNA-binding domain"/>
    <property type="match status" value="1"/>
</dbReference>
<dbReference type="PROSITE" id="PS51071">
    <property type="entry name" value="HTH_RPIR"/>
    <property type="match status" value="1"/>
</dbReference>
<evidence type="ECO:0000256" key="3">
    <source>
        <dbReference type="ARBA" id="ARBA00023163"/>
    </source>
</evidence>
<dbReference type="InterPro" id="IPR009057">
    <property type="entry name" value="Homeodomain-like_sf"/>
</dbReference>
<protein>
    <submittedName>
        <fullName evidence="6">Transcriptional regulator, RpiR family</fullName>
    </submittedName>
</protein>
<dbReference type="GO" id="GO:0097367">
    <property type="term" value="F:carbohydrate derivative binding"/>
    <property type="evidence" value="ECO:0007669"/>
    <property type="project" value="InterPro"/>
</dbReference>
<evidence type="ECO:0000313" key="6">
    <source>
        <dbReference type="EMBL" id="SHI70358.1"/>
    </source>
</evidence>
<evidence type="ECO:0000256" key="1">
    <source>
        <dbReference type="ARBA" id="ARBA00023015"/>
    </source>
</evidence>
<evidence type="ECO:0000313" key="7">
    <source>
        <dbReference type="Proteomes" id="UP000184052"/>
    </source>
</evidence>
<dbReference type="InterPro" id="IPR046348">
    <property type="entry name" value="SIS_dom_sf"/>
</dbReference>
<dbReference type="AlphaFoldDB" id="A0A1M6DBD8"/>
<dbReference type="Proteomes" id="UP000184052">
    <property type="component" value="Unassembled WGS sequence"/>
</dbReference>
<dbReference type="Pfam" id="PF01380">
    <property type="entry name" value="SIS"/>
    <property type="match status" value="1"/>
</dbReference>
<keyword evidence="1" id="KW-0805">Transcription regulation</keyword>
<evidence type="ECO:0000256" key="2">
    <source>
        <dbReference type="ARBA" id="ARBA00023125"/>
    </source>
</evidence>
<feature type="domain" description="SIS" evidence="5">
    <location>
        <begin position="129"/>
        <end position="267"/>
    </location>
</feature>
<dbReference type="Gene3D" id="3.40.50.10490">
    <property type="entry name" value="Glucose-6-phosphate isomerase like protein, domain 1"/>
    <property type="match status" value="1"/>
</dbReference>
<gene>
    <name evidence="6" type="ORF">SAMN02745751_00843</name>
</gene>
<keyword evidence="7" id="KW-1185">Reference proteome</keyword>
<name>A0A1M6DBD8_9FIRM</name>
<dbReference type="CDD" id="cd05013">
    <property type="entry name" value="SIS_RpiR"/>
    <property type="match status" value="1"/>
</dbReference>
<organism evidence="6 7">
    <name type="scientific">Dethiosulfatibacter aminovorans DSM 17477</name>
    <dbReference type="NCBI Taxonomy" id="1121476"/>
    <lineage>
        <taxon>Bacteria</taxon>
        <taxon>Bacillati</taxon>
        <taxon>Bacillota</taxon>
        <taxon>Tissierellia</taxon>
        <taxon>Dethiosulfatibacter</taxon>
    </lineage>
</organism>
<reference evidence="6 7" key="1">
    <citation type="submission" date="2016-11" db="EMBL/GenBank/DDBJ databases">
        <authorList>
            <person name="Jaros S."/>
            <person name="Januszkiewicz K."/>
            <person name="Wedrychowicz H."/>
        </authorList>
    </citation>
    <scope>NUCLEOTIDE SEQUENCE [LARGE SCALE GENOMIC DNA]</scope>
    <source>
        <strain evidence="6 7">DSM 17477</strain>
    </source>
</reference>
<dbReference type="EMBL" id="FQZL01000006">
    <property type="protein sequence ID" value="SHI70358.1"/>
    <property type="molecule type" value="Genomic_DNA"/>
</dbReference>
<dbReference type="GO" id="GO:1901135">
    <property type="term" value="P:carbohydrate derivative metabolic process"/>
    <property type="evidence" value="ECO:0007669"/>
    <property type="project" value="InterPro"/>
</dbReference>